<dbReference type="InterPro" id="IPR019808">
    <property type="entry name" value="Histidine_triad_CS"/>
</dbReference>
<evidence type="ECO:0000313" key="3">
    <source>
        <dbReference type="EMBL" id="CAD7234820.1"/>
    </source>
</evidence>
<dbReference type="AlphaFoldDB" id="A0A7R8WQA4"/>
<name>A0A7R8WQA4_9CRUS</name>
<dbReference type="Gene3D" id="3.30.428.10">
    <property type="entry name" value="HIT-like"/>
    <property type="match status" value="1"/>
</dbReference>
<dbReference type="PANTHER" id="PTHR23089">
    <property type="entry name" value="HISTIDINE TRIAD HIT PROTEIN"/>
    <property type="match status" value="1"/>
</dbReference>
<dbReference type="InterPro" id="IPR001310">
    <property type="entry name" value="Histidine_triad_HIT"/>
</dbReference>
<dbReference type="PROSITE" id="PS51084">
    <property type="entry name" value="HIT_2"/>
    <property type="match status" value="1"/>
</dbReference>
<dbReference type="SUPFAM" id="SSF54197">
    <property type="entry name" value="HIT-like"/>
    <property type="match status" value="1"/>
</dbReference>
<proteinExistence type="predicted"/>
<sequence length="118" mass="13014">MSRARSYSASPTGKCLLGQNSVDGKPWAFHCGDMAGFCERAPLHFLVIPKKHIPMPVDVQVEDEAVCGKMLRVAADIAREKGIEDSYRIVFNNGAKSGQVVFHLHMHILGGKDKPWPI</sequence>
<dbReference type="InterPro" id="IPR011146">
    <property type="entry name" value="HIT-like"/>
</dbReference>
<dbReference type="PROSITE" id="PS00892">
    <property type="entry name" value="HIT_1"/>
    <property type="match status" value="1"/>
</dbReference>
<dbReference type="InterPro" id="IPR036265">
    <property type="entry name" value="HIT-like_sf"/>
</dbReference>
<evidence type="ECO:0000256" key="1">
    <source>
        <dbReference type="PIRSR" id="PIRSR601310-1"/>
    </source>
</evidence>
<organism evidence="3">
    <name type="scientific">Cyprideis torosa</name>
    <dbReference type="NCBI Taxonomy" id="163714"/>
    <lineage>
        <taxon>Eukaryota</taxon>
        <taxon>Metazoa</taxon>
        <taxon>Ecdysozoa</taxon>
        <taxon>Arthropoda</taxon>
        <taxon>Crustacea</taxon>
        <taxon>Oligostraca</taxon>
        <taxon>Ostracoda</taxon>
        <taxon>Podocopa</taxon>
        <taxon>Podocopida</taxon>
        <taxon>Cytherocopina</taxon>
        <taxon>Cytheroidea</taxon>
        <taxon>Cytherideidae</taxon>
        <taxon>Cyprideis</taxon>
    </lineage>
</organism>
<dbReference type="Pfam" id="PF01230">
    <property type="entry name" value="HIT"/>
    <property type="match status" value="1"/>
</dbReference>
<accession>A0A7R8WQA4</accession>
<dbReference type="EMBL" id="OB669996">
    <property type="protein sequence ID" value="CAD7234820.1"/>
    <property type="molecule type" value="Genomic_DNA"/>
</dbReference>
<gene>
    <name evidence="3" type="ORF">CTOB1V02_LOCUS12636</name>
</gene>
<evidence type="ECO:0000256" key="2">
    <source>
        <dbReference type="PIRSR" id="PIRSR601310-3"/>
    </source>
</evidence>
<dbReference type="OrthoDB" id="672793at2759"/>
<reference evidence="3" key="1">
    <citation type="submission" date="2020-11" db="EMBL/GenBank/DDBJ databases">
        <authorList>
            <person name="Tran Van P."/>
        </authorList>
    </citation>
    <scope>NUCLEOTIDE SEQUENCE</scope>
</reference>
<feature type="short sequence motif" description="Histidine triad motif" evidence="2">
    <location>
        <begin position="103"/>
        <end position="107"/>
    </location>
</feature>
<protein>
    <submittedName>
        <fullName evidence="3">Uncharacterized protein</fullName>
    </submittedName>
</protein>
<dbReference type="GO" id="GO:0003824">
    <property type="term" value="F:catalytic activity"/>
    <property type="evidence" value="ECO:0007669"/>
    <property type="project" value="InterPro"/>
</dbReference>
<feature type="active site" description="Tele-AMP-histidine intermediate" evidence="1">
    <location>
        <position position="105"/>
    </location>
</feature>